<sequence>MEYNATITLSSACVEAIRDGDVNMLDILYEELDGHIAIEKMLAQYHSGASISFKIDEGSLDIDTDGFGEFSVEYIKHVYSGCKDVDMDEEHEMLIEIVLNMLSAQATLSGEDILEREPDTY</sequence>
<dbReference type="Proteomes" id="UP001500742">
    <property type="component" value="Unassembled WGS sequence"/>
</dbReference>
<reference evidence="2" key="1">
    <citation type="journal article" date="2019" name="Int. J. Syst. Evol. Microbiol.">
        <title>The Global Catalogue of Microorganisms (GCM) 10K type strain sequencing project: providing services to taxonomists for standard genome sequencing and annotation.</title>
        <authorList>
            <consortium name="The Broad Institute Genomics Platform"/>
            <consortium name="The Broad Institute Genome Sequencing Center for Infectious Disease"/>
            <person name="Wu L."/>
            <person name="Ma J."/>
        </authorList>
    </citation>
    <scope>NUCLEOTIDE SEQUENCE [LARGE SCALE GENOMIC DNA]</scope>
    <source>
        <strain evidence="2">JCM 16601</strain>
    </source>
</reference>
<name>A0ABP7PPH8_9SPHI</name>
<dbReference type="RefSeq" id="WP_259095862.1">
    <property type="nucleotide sequence ID" value="NZ_BAAAZC010000011.1"/>
</dbReference>
<dbReference type="EMBL" id="BAAAZC010000011">
    <property type="protein sequence ID" value="GAA3969154.1"/>
    <property type="molecule type" value="Genomic_DNA"/>
</dbReference>
<comment type="caution">
    <text evidence="1">The sequence shown here is derived from an EMBL/GenBank/DDBJ whole genome shotgun (WGS) entry which is preliminary data.</text>
</comment>
<gene>
    <name evidence="1" type="ORF">GCM10022210_17520</name>
</gene>
<evidence type="ECO:0000313" key="1">
    <source>
        <dbReference type="EMBL" id="GAA3969154.1"/>
    </source>
</evidence>
<accession>A0ABP7PPH8</accession>
<organism evidence="1 2">
    <name type="scientific">Mucilaginibacter dorajii</name>
    <dbReference type="NCBI Taxonomy" id="692994"/>
    <lineage>
        <taxon>Bacteria</taxon>
        <taxon>Pseudomonadati</taxon>
        <taxon>Bacteroidota</taxon>
        <taxon>Sphingobacteriia</taxon>
        <taxon>Sphingobacteriales</taxon>
        <taxon>Sphingobacteriaceae</taxon>
        <taxon>Mucilaginibacter</taxon>
    </lineage>
</organism>
<proteinExistence type="predicted"/>
<evidence type="ECO:0000313" key="2">
    <source>
        <dbReference type="Proteomes" id="UP001500742"/>
    </source>
</evidence>
<protein>
    <submittedName>
        <fullName evidence="1">Uncharacterized protein</fullName>
    </submittedName>
</protein>
<keyword evidence="2" id="KW-1185">Reference proteome</keyword>